<dbReference type="EMBL" id="CAJOBA010085552">
    <property type="protein sequence ID" value="CAF4461676.1"/>
    <property type="molecule type" value="Genomic_DNA"/>
</dbReference>
<dbReference type="InterPro" id="IPR050626">
    <property type="entry name" value="Peptidase_M16"/>
</dbReference>
<proteinExistence type="predicted"/>
<evidence type="ECO:0000313" key="2">
    <source>
        <dbReference type="EMBL" id="CAF1633237.1"/>
    </source>
</evidence>
<gene>
    <name evidence="2" type="ORF">OVA965_LOCUS43854</name>
    <name evidence="3" type="ORF">TMI583_LOCUS46287</name>
</gene>
<keyword evidence="1" id="KW-0479">Metal-binding</keyword>
<dbReference type="PANTHER" id="PTHR43690:SF18">
    <property type="entry name" value="INSULIN-DEGRADING ENZYME-RELATED"/>
    <property type="match status" value="1"/>
</dbReference>
<dbReference type="InterPro" id="IPR011249">
    <property type="entry name" value="Metalloenz_LuxS/M16"/>
</dbReference>
<evidence type="ECO:0000313" key="4">
    <source>
        <dbReference type="Proteomes" id="UP000682733"/>
    </source>
</evidence>
<name>A0A8S2WUT0_9BILA</name>
<feature type="non-terminal residue" evidence="3">
    <location>
        <position position="1"/>
    </location>
</feature>
<sequence>RFVYNFSRLWTTLVEFDVGDSQFYHNSSGSLFTFIIHLTRQGLKNIRLILDSIFEAINLVKRLGPLKRVYDDMQLTDLHAFLFQDKEDSIEYADTIARNLRKYPPLFALFGHSLHLQFEPV</sequence>
<comment type="caution">
    <text evidence="3">The sequence shown here is derived from an EMBL/GenBank/DDBJ whole genome shotgun (WGS) entry which is preliminary data.</text>
</comment>
<dbReference type="EMBL" id="CAJNOK010059660">
    <property type="protein sequence ID" value="CAF1633237.1"/>
    <property type="molecule type" value="Genomic_DNA"/>
</dbReference>
<accession>A0A8S2WUT0</accession>
<reference evidence="3" key="1">
    <citation type="submission" date="2021-02" db="EMBL/GenBank/DDBJ databases">
        <authorList>
            <person name="Nowell W R."/>
        </authorList>
    </citation>
    <scope>NUCLEOTIDE SEQUENCE</scope>
</reference>
<dbReference type="Proteomes" id="UP000682733">
    <property type="component" value="Unassembled WGS sequence"/>
</dbReference>
<dbReference type="SUPFAM" id="SSF63411">
    <property type="entry name" value="LuxS/MPP-like metallohydrolase"/>
    <property type="match status" value="1"/>
</dbReference>
<dbReference type="AlphaFoldDB" id="A0A8S2WUT0"/>
<dbReference type="Gene3D" id="3.30.830.10">
    <property type="entry name" value="Metalloenzyme, LuxS/M16 peptidase-like"/>
    <property type="match status" value="1"/>
</dbReference>
<dbReference type="PANTHER" id="PTHR43690">
    <property type="entry name" value="NARDILYSIN"/>
    <property type="match status" value="1"/>
</dbReference>
<evidence type="ECO:0000313" key="3">
    <source>
        <dbReference type="EMBL" id="CAF4461676.1"/>
    </source>
</evidence>
<feature type="non-terminal residue" evidence="3">
    <location>
        <position position="121"/>
    </location>
</feature>
<organism evidence="3 4">
    <name type="scientific">Didymodactylos carnosus</name>
    <dbReference type="NCBI Taxonomy" id="1234261"/>
    <lineage>
        <taxon>Eukaryota</taxon>
        <taxon>Metazoa</taxon>
        <taxon>Spiralia</taxon>
        <taxon>Gnathifera</taxon>
        <taxon>Rotifera</taxon>
        <taxon>Eurotatoria</taxon>
        <taxon>Bdelloidea</taxon>
        <taxon>Philodinida</taxon>
        <taxon>Philodinidae</taxon>
        <taxon>Didymodactylos</taxon>
    </lineage>
</organism>
<dbReference type="Proteomes" id="UP000677228">
    <property type="component" value="Unassembled WGS sequence"/>
</dbReference>
<evidence type="ECO:0000256" key="1">
    <source>
        <dbReference type="ARBA" id="ARBA00022723"/>
    </source>
</evidence>
<protein>
    <submittedName>
        <fullName evidence="3">Uncharacterized protein</fullName>
    </submittedName>
</protein>
<dbReference type="GO" id="GO:0046872">
    <property type="term" value="F:metal ion binding"/>
    <property type="evidence" value="ECO:0007669"/>
    <property type="project" value="UniProtKB-KW"/>
</dbReference>